<comment type="caution">
    <text evidence="6">The sequence shown here is derived from an EMBL/GenBank/DDBJ whole genome shotgun (WGS) entry which is preliminary data.</text>
</comment>
<protein>
    <submittedName>
        <fullName evidence="6">Helix-turn-helix domain-containing protein</fullName>
    </submittedName>
</protein>
<feature type="domain" description="HTH araC/xylS-type" evidence="5">
    <location>
        <begin position="631"/>
        <end position="730"/>
    </location>
</feature>
<keyword evidence="4" id="KW-0812">Transmembrane</keyword>
<evidence type="ECO:0000313" key="7">
    <source>
        <dbReference type="Proteomes" id="UP001596047"/>
    </source>
</evidence>
<keyword evidence="7" id="KW-1185">Reference proteome</keyword>
<keyword evidence="1" id="KW-0805">Transcription regulation</keyword>
<dbReference type="EMBL" id="JBHSOW010000076">
    <property type="protein sequence ID" value="MFC5651454.1"/>
    <property type="molecule type" value="Genomic_DNA"/>
</dbReference>
<dbReference type="PROSITE" id="PS01124">
    <property type="entry name" value="HTH_ARAC_FAMILY_2"/>
    <property type="match status" value="1"/>
</dbReference>
<evidence type="ECO:0000256" key="2">
    <source>
        <dbReference type="ARBA" id="ARBA00023125"/>
    </source>
</evidence>
<dbReference type="InterPro" id="IPR018062">
    <property type="entry name" value="HTH_AraC-typ_CS"/>
</dbReference>
<organism evidence="6 7">
    <name type="scientific">Paenibacillus solisilvae</name>
    <dbReference type="NCBI Taxonomy" id="2486751"/>
    <lineage>
        <taxon>Bacteria</taxon>
        <taxon>Bacillati</taxon>
        <taxon>Bacillota</taxon>
        <taxon>Bacilli</taxon>
        <taxon>Bacillales</taxon>
        <taxon>Paenibacillaceae</taxon>
        <taxon>Paenibacillus</taxon>
    </lineage>
</organism>
<dbReference type="RefSeq" id="WP_379190078.1">
    <property type="nucleotide sequence ID" value="NZ_JBHSOW010000076.1"/>
</dbReference>
<proteinExistence type="predicted"/>
<gene>
    <name evidence="6" type="ORF">ACFPYJ_20525</name>
</gene>
<accession>A0ABW0W3C7</accession>
<sequence>MNRTWLRKMIWSYLPIFFIMFSFVFFLFFQTLVEQNNHNTKESSQVFARQLLQSVDVSLKSVDYLILRELMYNKVITDFFDEKDEGNVYLNYQVINRLLKLKQEAPIIDSYYLVRYNDGIVFNGDIIKSMDDFEDVSFIRSIQNASEKSPWTALRTYREYAFQHKKEVVSLVHKVPLSVGSEGLFVVNVSVSSLQDLVEDMYDSSTGFVQLYDRSGQSLFKQNEADKKKEVLASFKSDYTGWEVESGVNNGRIVNVVSSLSSVWPILGFVIFIAGVGSIIYVTRKNYKPLEDLVLRINDYVTPGKQTLGRLAVDEFTFIESAINNFAEQSKIFKKESEEAFLLKKRTFFTDLIASEKSSIASADPSILPAHSKLKVLIIEIDHPEQSFNQHKSKDQSLFKFVISSATHELFSQLATQVWLEWISPLQLTGIHFQENADSPADNTVYESIVAWVHKNLAFTVTIGVGESVDSLEGATESYKQAVESLKFKASLGNNRIIRYEEARNVTETSKETNKHLKVIHSLVQSFRLHEENWTDHFHSLFAGIRQCCLSKSEITGLIRYFLAHMDLQLSQASKDYYEAWTVTALPPAKQITEDFDTLDELEASFFRILESYSRQLNQLQEGRHYHQLMRDIREYIEEHYANSELSLEFLSDKFDINAKYLSQLFKEEFGENFLDFLADLRIQHAKRWLVEQSDSIQDVGERVGYANAATFRRVFRRVEGISPVDYRKRNVI</sequence>
<dbReference type="PANTHER" id="PTHR43280">
    <property type="entry name" value="ARAC-FAMILY TRANSCRIPTIONAL REGULATOR"/>
    <property type="match status" value="1"/>
</dbReference>
<reference evidence="7" key="1">
    <citation type="journal article" date="2019" name="Int. J. Syst. Evol. Microbiol.">
        <title>The Global Catalogue of Microorganisms (GCM) 10K type strain sequencing project: providing services to taxonomists for standard genome sequencing and annotation.</title>
        <authorList>
            <consortium name="The Broad Institute Genomics Platform"/>
            <consortium name="The Broad Institute Genome Sequencing Center for Infectious Disease"/>
            <person name="Wu L."/>
            <person name="Ma J."/>
        </authorList>
    </citation>
    <scope>NUCLEOTIDE SEQUENCE [LARGE SCALE GENOMIC DNA]</scope>
    <source>
        <strain evidence="7">CGMCC 1.3240</strain>
    </source>
</reference>
<dbReference type="PROSITE" id="PS00041">
    <property type="entry name" value="HTH_ARAC_FAMILY_1"/>
    <property type="match status" value="1"/>
</dbReference>
<keyword evidence="4" id="KW-1133">Transmembrane helix</keyword>
<evidence type="ECO:0000256" key="4">
    <source>
        <dbReference type="SAM" id="Phobius"/>
    </source>
</evidence>
<dbReference type="InterPro" id="IPR018060">
    <property type="entry name" value="HTH_AraC"/>
</dbReference>
<keyword evidence="3" id="KW-0804">Transcription</keyword>
<dbReference type="SMART" id="SM00342">
    <property type="entry name" value="HTH_ARAC"/>
    <property type="match status" value="1"/>
</dbReference>
<dbReference type="Pfam" id="PF12833">
    <property type="entry name" value="HTH_18"/>
    <property type="match status" value="1"/>
</dbReference>
<evidence type="ECO:0000256" key="3">
    <source>
        <dbReference type="ARBA" id="ARBA00023163"/>
    </source>
</evidence>
<name>A0ABW0W3C7_9BACL</name>
<feature type="transmembrane region" description="Helical" evidence="4">
    <location>
        <begin position="262"/>
        <end position="282"/>
    </location>
</feature>
<dbReference type="Gene3D" id="1.10.10.60">
    <property type="entry name" value="Homeodomain-like"/>
    <property type="match status" value="2"/>
</dbReference>
<evidence type="ECO:0000256" key="1">
    <source>
        <dbReference type="ARBA" id="ARBA00023015"/>
    </source>
</evidence>
<keyword evidence="4" id="KW-0472">Membrane</keyword>
<dbReference type="InterPro" id="IPR009057">
    <property type="entry name" value="Homeodomain-like_sf"/>
</dbReference>
<dbReference type="SUPFAM" id="SSF46689">
    <property type="entry name" value="Homeodomain-like"/>
    <property type="match status" value="1"/>
</dbReference>
<keyword evidence="2" id="KW-0238">DNA-binding</keyword>
<dbReference type="Proteomes" id="UP001596047">
    <property type="component" value="Unassembled WGS sequence"/>
</dbReference>
<feature type="transmembrane region" description="Helical" evidence="4">
    <location>
        <begin position="12"/>
        <end position="33"/>
    </location>
</feature>
<dbReference type="PANTHER" id="PTHR43280:SF2">
    <property type="entry name" value="HTH-TYPE TRANSCRIPTIONAL REGULATOR EXSA"/>
    <property type="match status" value="1"/>
</dbReference>
<evidence type="ECO:0000259" key="5">
    <source>
        <dbReference type="PROSITE" id="PS01124"/>
    </source>
</evidence>
<evidence type="ECO:0000313" key="6">
    <source>
        <dbReference type="EMBL" id="MFC5651454.1"/>
    </source>
</evidence>